<organism evidence="2 3">
    <name type="scientific">Reinekea forsetii</name>
    <dbReference type="NCBI Taxonomy" id="1336806"/>
    <lineage>
        <taxon>Bacteria</taxon>
        <taxon>Pseudomonadati</taxon>
        <taxon>Pseudomonadota</taxon>
        <taxon>Gammaproteobacteria</taxon>
        <taxon>Oceanospirillales</taxon>
        <taxon>Saccharospirillaceae</taxon>
        <taxon>Reinekea</taxon>
    </lineage>
</organism>
<sequence>MATFFASLVLMMGLLTLSSCLPLDESTQSASCLPPIDMAAGEQLTYQVSLVDELFTLRLEQTDSQTLSLTQNSSRAPSTTVTLTWQDQAECPNYKTDQTLSLVDQLLVYNSRPLTLVRDLTEEPLLGAENPPTQLLETNLVCRAAPPFETCEADYQLDGQMYHWRAVTQVDGTRPGFGLSEFSLQNLSRSLVNIELIEWNGL</sequence>
<accession>A0A2K8KRX4</accession>
<reference evidence="2 3" key="1">
    <citation type="journal article" date="2017" name="Environ. Microbiol.">
        <title>Genomic and physiological analyses of 'Reinekea forsetii' reveal a versatile opportunistic lifestyle during spring algae blooms.</title>
        <authorList>
            <person name="Avci B."/>
            <person name="Hahnke R.L."/>
            <person name="Chafee M."/>
            <person name="Fischer T."/>
            <person name="Gruber-Vodicka H."/>
            <person name="Tegetmeyer H.E."/>
            <person name="Harder J."/>
            <person name="Fuchs B.M."/>
            <person name="Amann R.I."/>
            <person name="Teeling H."/>
        </authorList>
    </citation>
    <scope>NUCLEOTIDE SEQUENCE [LARGE SCALE GENOMIC DNA]</scope>
    <source>
        <strain evidence="2 3">Hel1_31_D35</strain>
    </source>
</reference>
<protein>
    <recommendedName>
        <fullName evidence="4">Lipoprotein</fullName>
    </recommendedName>
</protein>
<dbReference type="EMBL" id="CP011797">
    <property type="protein sequence ID" value="ATX77477.1"/>
    <property type="molecule type" value="Genomic_DNA"/>
</dbReference>
<gene>
    <name evidence="2" type="ORF">REIFOR_02346</name>
</gene>
<keyword evidence="1" id="KW-0732">Signal</keyword>
<dbReference type="KEGG" id="rfo:REIFOR_02346"/>
<dbReference type="Proteomes" id="UP000229757">
    <property type="component" value="Chromosome"/>
</dbReference>
<name>A0A2K8KRX4_9GAMM</name>
<evidence type="ECO:0008006" key="4">
    <source>
        <dbReference type="Google" id="ProtNLM"/>
    </source>
</evidence>
<dbReference type="AlphaFoldDB" id="A0A2K8KRX4"/>
<dbReference type="RefSeq" id="WP_100257734.1">
    <property type="nucleotide sequence ID" value="NZ_CP011797.1"/>
</dbReference>
<proteinExistence type="predicted"/>
<feature type="signal peptide" evidence="1">
    <location>
        <begin position="1"/>
        <end position="22"/>
    </location>
</feature>
<keyword evidence="3" id="KW-1185">Reference proteome</keyword>
<feature type="chain" id="PRO_5014875106" description="Lipoprotein" evidence="1">
    <location>
        <begin position="23"/>
        <end position="202"/>
    </location>
</feature>
<evidence type="ECO:0000313" key="2">
    <source>
        <dbReference type="EMBL" id="ATX77477.1"/>
    </source>
</evidence>
<evidence type="ECO:0000256" key="1">
    <source>
        <dbReference type="SAM" id="SignalP"/>
    </source>
</evidence>
<evidence type="ECO:0000313" key="3">
    <source>
        <dbReference type="Proteomes" id="UP000229757"/>
    </source>
</evidence>